<dbReference type="EMBL" id="CH445325">
    <property type="protein sequence ID" value="EAT92503.1"/>
    <property type="molecule type" value="Genomic_DNA"/>
</dbReference>
<name>Q0V4Q6_PHANO</name>
<organism evidence="1 2">
    <name type="scientific">Phaeosphaeria nodorum (strain SN15 / ATCC MYA-4574 / FGSC 10173)</name>
    <name type="common">Glume blotch fungus</name>
    <name type="synonym">Parastagonospora nodorum</name>
    <dbReference type="NCBI Taxonomy" id="321614"/>
    <lineage>
        <taxon>Eukaryota</taxon>
        <taxon>Fungi</taxon>
        <taxon>Dikarya</taxon>
        <taxon>Ascomycota</taxon>
        <taxon>Pezizomycotina</taxon>
        <taxon>Dothideomycetes</taxon>
        <taxon>Pleosporomycetidae</taxon>
        <taxon>Pleosporales</taxon>
        <taxon>Pleosporineae</taxon>
        <taxon>Phaeosphaeriaceae</taxon>
        <taxon>Parastagonospora</taxon>
    </lineage>
</organism>
<reference evidence="2" key="1">
    <citation type="journal article" date="2007" name="Plant Cell">
        <title>Dothideomycete-plant interactions illuminated by genome sequencing and EST analysis of the wheat pathogen Stagonospora nodorum.</title>
        <authorList>
            <person name="Hane J.K."/>
            <person name="Lowe R.G."/>
            <person name="Solomon P.S."/>
            <person name="Tan K.C."/>
            <person name="Schoch C.L."/>
            <person name="Spatafora J.W."/>
            <person name="Crous P.W."/>
            <person name="Kodira C."/>
            <person name="Birren B.W."/>
            <person name="Galagan J.E."/>
            <person name="Torriani S.F."/>
            <person name="McDonald B.A."/>
            <person name="Oliver R.P."/>
        </authorList>
    </citation>
    <scope>NUCLEOTIDE SEQUENCE [LARGE SCALE GENOMIC DNA]</scope>
    <source>
        <strain evidence="2">SN15 / ATCC MYA-4574 / FGSC 10173</strain>
    </source>
</reference>
<dbReference type="GeneID" id="5968239"/>
<proteinExistence type="predicted"/>
<dbReference type="Proteomes" id="UP000001055">
    <property type="component" value="Unassembled WGS sequence"/>
</dbReference>
<accession>Q0V4Q6</accession>
<protein>
    <submittedName>
        <fullName evidence="1">Uncharacterized protein</fullName>
    </submittedName>
</protein>
<dbReference type="AlphaFoldDB" id="Q0V4Q6"/>
<evidence type="ECO:0000313" key="1">
    <source>
        <dbReference type="EMBL" id="EAT92503.1"/>
    </source>
</evidence>
<sequence length="59" mass="6561">MADGNAMTGRASVTRNSIYGGTKQPRCSIQAVYEDIMPCRLELDQSERGGWDHGTETWL</sequence>
<gene>
    <name evidence="1" type="ORF">SNOG_01008</name>
</gene>
<dbReference type="RefSeq" id="XP_001791669.1">
    <property type="nucleotide sequence ID" value="XM_001791617.1"/>
</dbReference>
<dbReference type="KEGG" id="pno:SNOG_01008"/>
<dbReference type="InParanoid" id="Q0V4Q6"/>
<evidence type="ECO:0000313" key="2">
    <source>
        <dbReference type="Proteomes" id="UP000001055"/>
    </source>
</evidence>